<evidence type="ECO:0008006" key="3">
    <source>
        <dbReference type="Google" id="ProtNLM"/>
    </source>
</evidence>
<dbReference type="EMBL" id="JAJEQM010000024">
    <property type="protein sequence ID" value="MCC2211721.1"/>
    <property type="molecule type" value="Genomic_DNA"/>
</dbReference>
<dbReference type="RefSeq" id="WP_308457131.1">
    <property type="nucleotide sequence ID" value="NZ_JAJEQM010000024.1"/>
</dbReference>
<evidence type="ECO:0000313" key="1">
    <source>
        <dbReference type="EMBL" id="MCC2211721.1"/>
    </source>
</evidence>
<evidence type="ECO:0000313" key="2">
    <source>
        <dbReference type="Proteomes" id="UP001198242"/>
    </source>
</evidence>
<name>A0AAE3E1C7_9FIRM</name>
<keyword evidence="2" id="KW-1185">Reference proteome</keyword>
<protein>
    <recommendedName>
        <fullName evidence="3">SLH domain-containing protein</fullName>
    </recommendedName>
</protein>
<dbReference type="Proteomes" id="UP001198242">
    <property type="component" value="Unassembled WGS sequence"/>
</dbReference>
<sequence>MEQLKALQEQVEHLTKLIKELAKPDIYDYIDENMPEWARKPVQAAVDKGILKGDKENGWGLTYEDLKVLTWMHRAGIF</sequence>
<proteinExistence type="predicted"/>
<reference evidence="1 2" key="1">
    <citation type="submission" date="2021-10" db="EMBL/GenBank/DDBJ databases">
        <title>Anaerobic single-cell dispensing facilitates the cultivation of human gut bacteria.</title>
        <authorList>
            <person name="Afrizal A."/>
        </authorList>
    </citation>
    <scope>NUCLEOTIDE SEQUENCE [LARGE SCALE GENOMIC DNA]</scope>
    <source>
        <strain evidence="1 2">CLA-AA-H232</strain>
    </source>
</reference>
<gene>
    <name evidence="1" type="ORF">LKE05_13110</name>
</gene>
<organism evidence="1 2">
    <name type="scientific">Hominilimicola fabiformis</name>
    <dbReference type="NCBI Taxonomy" id="2885356"/>
    <lineage>
        <taxon>Bacteria</taxon>
        <taxon>Bacillati</taxon>
        <taxon>Bacillota</taxon>
        <taxon>Clostridia</taxon>
        <taxon>Eubacteriales</taxon>
        <taxon>Oscillospiraceae</taxon>
        <taxon>Hominilimicola</taxon>
    </lineage>
</organism>
<dbReference type="AlphaFoldDB" id="A0AAE3E1C7"/>
<comment type="caution">
    <text evidence="1">The sequence shown here is derived from an EMBL/GenBank/DDBJ whole genome shotgun (WGS) entry which is preliminary data.</text>
</comment>
<accession>A0AAE3E1C7</accession>